<feature type="compositionally biased region" description="Low complexity" evidence="1">
    <location>
        <begin position="58"/>
        <end position="74"/>
    </location>
</feature>
<evidence type="ECO:0000313" key="2">
    <source>
        <dbReference type="EMBL" id="GLL03220.1"/>
    </source>
</evidence>
<feature type="compositionally biased region" description="Basic and acidic residues" evidence="1">
    <location>
        <begin position="13"/>
        <end position="26"/>
    </location>
</feature>
<organism evidence="2 3">
    <name type="scientific">Dactylosporangium matsuzakiense</name>
    <dbReference type="NCBI Taxonomy" id="53360"/>
    <lineage>
        <taxon>Bacteria</taxon>
        <taxon>Bacillati</taxon>
        <taxon>Actinomycetota</taxon>
        <taxon>Actinomycetes</taxon>
        <taxon>Micromonosporales</taxon>
        <taxon>Micromonosporaceae</taxon>
        <taxon>Dactylosporangium</taxon>
    </lineage>
</organism>
<comment type="caution">
    <text evidence="2">The sequence shown here is derived from an EMBL/GenBank/DDBJ whole genome shotgun (WGS) entry which is preliminary data.</text>
</comment>
<evidence type="ECO:0000256" key="1">
    <source>
        <dbReference type="SAM" id="MobiDB-lite"/>
    </source>
</evidence>
<dbReference type="AlphaFoldDB" id="A0A9W6NMT6"/>
<accession>A0A9W6NMT6</accession>
<evidence type="ECO:0000313" key="3">
    <source>
        <dbReference type="Proteomes" id="UP001143480"/>
    </source>
</evidence>
<reference evidence="2" key="2">
    <citation type="submission" date="2023-01" db="EMBL/GenBank/DDBJ databases">
        <authorList>
            <person name="Sun Q."/>
            <person name="Evtushenko L."/>
        </authorList>
    </citation>
    <scope>NUCLEOTIDE SEQUENCE</scope>
    <source>
        <strain evidence="2">VKM Ac-1321</strain>
    </source>
</reference>
<name>A0A9W6NMT6_9ACTN</name>
<feature type="region of interest" description="Disordered" evidence="1">
    <location>
        <begin position="1"/>
        <end position="28"/>
    </location>
</feature>
<protein>
    <submittedName>
        <fullName evidence="2">Uncharacterized protein</fullName>
    </submittedName>
</protein>
<feature type="region of interest" description="Disordered" evidence="1">
    <location>
        <begin position="43"/>
        <end position="116"/>
    </location>
</feature>
<dbReference type="EMBL" id="BSFP01000031">
    <property type="protein sequence ID" value="GLL03220.1"/>
    <property type="molecule type" value="Genomic_DNA"/>
</dbReference>
<dbReference type="Proteomes" id="UP001143480">
    <property type="component" value="Unassembled WGS sequence"/>
</dbReference>
<gene>
    <name evidence="2" type="ORF">GCM10017581_049640</name>
</gene>
<sequence>MAGHEGQGAGRAEAAEGRHRSDREEVVALEAGVEQRLVDQAGLDHAVGRAQQQDRRPPAAGAAGDLADQQGAPAVHRDQERQAREDPDAQVAQQILADERGEHQQAGDGAESTHAS</sequence>
<keyword evidence="3" id="KW-1185">Reference proteome</keyword>
<proteinExistence type="predicted"/>
<feature type="compositionally biased region" description="Basic and acidic residues" evidence="1">
    <location>
        <begin position="75"/>
        <end position="87"/>
    </location>
</feature>
<reference evidence="2" key="1">
    <citation type="journal article" date="2014" name="Int. J. Syst. Evol. Microbiol.">
        <title>Complete genome sequence of Corynebacterium casei LMG S-19264T (=DSM 44701T), isolated from a smear-ripened cheese.</title>
        <authorList>
            <consortium name="US DOE Joint Genome Institute (JGI-PGF)"/>
            <person name="Walter F."/>
            <person name="Albersmeier A."/>
            <person name="Kalinowski J."/>
            <person name="Ruckert C."/>
        </authorList>
    </citation>
    <scope>NUCLEOTIDE SEQUENCE</scope>
    <source>
        <strain evidence="2">VKM Ac-1321</strain>
    </source>
</reference>